<feature type="compositionally biased region" description="Basic and acidic residues" evidence="1">
    <location>
        <begin position="672"/>
        <end position="685"/>
    </location>
</feature>
<reference evidence="2" key="1">
    <citation type="submission" date="2021-01" db="UniProtKB">
        <authorList>
            <consortium name="EnsemblMetazoa"/>
        </authorList>
    </citation>
    <scope>IDENTIFICATION</scope>
</reference>
<feature type="region of interest" description="Disordered" evidence="1">
    <location>
        <begin position="909"/>
        <end position="990"/>
    </location>
</feature>
<feature type="compositionally biased region" description="Low complexity" evidence="1">
    <location>
        <begin position="922"/>
        <end position="942"/>
    </location>
</feature>
<feature type="compositionally biased region" description="Low complexity" evidence="1">
    <location>
        <begin position="975"/>
        <end position="990"/>
    </location>
</feature>
<feature type="compositionally biased region" description="Polar residues" evidence="1">
    <location>
        <begin position="944"/>
        <end position="953"/>
    </location>
</feature>
<feature type="region of interest" description="Disordered" evidence="1">
    <location>
        <begin position="506"/>
        <end position="596"/>
    </location>
</feature>
<feature type="region of interest" description="Disordered" evidence="1">
    <location>
        <begin position="1"/>
        <end position="31"/>
    </location>
</feature>
<feature type="compositionally biased region" description="Polar residues" evidence="1">
    <location>
        <begin position="535"/>
        <end position="545"/>
    </location>
</feature>
<feature type="compositionally biased region" description="Basic and acidic residues" evidence="1">
    <location>
        <begin position="546"/>
        <end position="556"/>
    </location>
</feature>
<keyword evidence="3" id="KW-1185">Reference proteome</keyword>
<feature type="compositionally biased region" description="Basic and acidic residues" evidence="1">
    <location>
        <begin position="392"/>
        <end position="404"/>
    </location>
</feature>
<dbReference type="AlphaFoldDB" id="A0A7M7L5D0"/>
<sequence>MGSFFKMNGSHAGPSPSSGPPSMIPQHSSIGDRGFYRKDRDDFWEALSSHYDYLMDDQLVTTCRELEADFSQHSLCPDEGMSSLGSSLPSLPLAGCPPSLSALPPFVQGGSLVGLTPRQLLSRLAELRDWLQEMDTRLEIEDDPDRKKHIIKWSYQELSTYGDCKDRLLREAHMMTSTSALIGGELRAEISAKAEEVSEMWCAKENACSLPQESVDSLDKDKLFHDVTTDMRCLRRWLRDLELRLPAPKTVPPYWTLHDLKTKLENQKIIQHEIESKGILVKSLLKRSDQLLLLEREQFAVAKTGSPESPQHLVEKKSLATCTATSCRTTSLQQQQLTSVLNQPRPANAQVGFDVNRVARIAANLERRWHSLWIRSLEWQCFFEQLVGTQERQESGQHQDKDAESPSVSSNETWDEPKSKQPRLDLTLILPPDIEHHIIESHQREYRSTKLSTIENLGANQINMSVSAPKMDNISVAQNKQMQHSKKHKQSHPQQVAMALAVGAVSHPEAGSHSPQTKLNKRPPSGNYEGGQDVGYSSESSTQLSAEDKAGPDELMRFYPFGTVNGSADTTPESPEMPSRDSGLSGGGSPRKYFPLSAKCSPIDDIDPDDDQVLKDVLDEDYVASSTMRLSGSAQEFYTLTSTALDSDAENVARHDDSQKQLQEQLLEETLTPEKDPSSEVDRPSENQLGHSVTIDDQVVQLRRKPSASRHFAPLDFGNSTTSIDNGSGKVNRVQEWLQSCEVRAAEQKITEELAAEDQDQPDNSLDRTEQDSCDASGELTNESSSSSSSSSSSDSENETGGDADERLKSTTTLNAGSVETLATVAAATTPTDSEAPSKVVNLRSGKKRRSRDRPWSVTEMPQTAITTAVQLPTSMSRSFTAATSSGTCMTQSTLMSTSPTGCLIEAATERRRHSRASKTKTGSNASSGSDSEVSGDGTGVSAKRNSSTTSLINLCEPAKDKATPVRRRRLGSKALSKSNLASNRSSHSSANDNMQGLFYICDVIIIPDDIANSENSMKYGEPCMMIALKKEYEDPSCLNIVLDEVPFPEAVRSKQGAHSLKMVQRQLALNRFTKAQLLQSKSVRSLTLTSLA</sequence>
<accession>A0A7M7L5D0</accession>
<dbReference type="SUPFAM" id="SSF46966">
    <property type="entry name" value="Spectrin repeat"/>
    <property type="match status" value="1"/>
</dbReference>
<dbReference type="InParanoid" id="A0A7M7L5D0"/>
<name>A0A7M7L5D0_VARDE</name>
<dbReference type="GeneID" id="111254252"/>
<feature type="compositionally biased region" description="Low complexity" evidence="1">
    <location>
        <begin position="784"/>
        <end position="795"/>
    </location>
</feature>
<feature type="region of interest" description="Disordered" evidence="1">
    <location>
        <begin position="392"/>
        <end position="424"/>
    </location>
</feature>
<dbReference type="Proteomes" id="UP000594260">
    <property type="component" value="Unplaced"/>
</dbReference>
<protein>
    <submittedName>
        <fullName evidence="2">Uncharacterized protein</fullName>
    </submittedName>
</protein>
<dbReference type="OrthoDB" id="6494804at2759"/>
<evidence type="ECO:0000313" key="2">
    <source>
        <dbReference type="EnsemblMetazoa" id="XP_022670630"/>
    </source>
</evidence>
<evidence type="ECO:0000313" key="3">
    <source>
        <dbReference type="Proteomes" id="UP000594260"/>
    </source>
</evidence>
<dbReference type="EnsemblMetazoa" id="XM_022814895">
    <property type="protein sequence ID" value="XP_022670630"/>
    <property type="gene ID" value="LOC111254252"/>
</dbReference>
<dbReference type="KEGG" id="vde:111254252"/>
<feature type="region of interest" description="Disordered" evidence="1">
    <location>
        <begin position="669"/>
        <end position="728"/>
    </location>
</feature>
<feature type="compositionally biased region" description="Polar residues" evidence="1">
    <location>
        <begin position="564"/>
        <end position="573"/>
    </location>
</feature>
<feature type="region of interest" description="Disordered" evidence="1">
    <location>
        <begin position="749"/>
        <end position="861"/>
    </location>
</feature>
<proteinExistence type="predicted"/>
<dbReference type="OMA" id="RRWHAIW"/>
<organism evidence="2 3">
    <name type="scientific">Varroa destructor</name>
    <name type="common">Honeybee mite</name>
    <dbReference type="NCBI Taxonomy" id="109461"/>
    <lineage>
        <taxon>Eukaryota</taxon>
        <taxon>Metazoa</taxon>
        <taxon>Ecdysozoa</taxon>
        <taxon>Arthropoda</taxon>
        <taxon>Chelicerata</taxon>
        <taxon>Arachnida</taxon>
        <taxon>Acari</taxon>
        <taxon>Parasitiformes</taxon>
        <taxon>Mesostigmata</taxon>
        <taxon>Gamasina</taxon>
        <taxon>Dermanyssoidea</taxon>
        <taxon>Varroidae</taxon>
        <taxon>Varroa</taxon>
    </lineage>
</organism>
<feature type="compositionally biased region" description="Low complexity" evidence="1">
    <location>
        <begin position="821"/>
        <end position="832"/>
    </location>
</feature>
<evidence type="ECO:0000256" key="1">
    <source>
        <dbReference type="SAM" id="MobiDB-lite"/>
    </source>
</evidence>
<dbReference type="RefSeq" id="XP_022670630.1">
    <property type="nucleotide sequence ID" value="XM_022814895.1"/>
</dbReference>